<reference evidence="4" key="3">
    <citation type="submission" date="2018-03" db="EMBL/GenBank/DDBJ databases">
        <authorList>
            <person name="Naushad S."/>
        </authorList>
    </citation>
    <scope>NUCLEOTIDE SEQUENCE</scope>
    <source>
        <strain evidence="4">SNUC 993</strain>
    </source>
</reference>
<dbReference type="Proteomes" id="UP001171687">
    <property type="component" value="Unassembled WGS sequence"/>
</dbReference>
<evidence type="ECO:0000313" key="5">
    <source>
        <dbReference type="Proteomes" id="UP000242470"/>
    </source>
</evidence>
<reference evidence="2" key="4">
    <citation type="submission" date="2023-07" db="EMBL/GenBank/DDBJ databases">
        <title>Evaluation of the beneficial properties of pineapple isolates.</title>
        <authorList>
            <person name="Adefiranye O."/>
        </authorList>
    </citation>
    <scope>NUCLEOTIDE SEQUENCE</scope>
    <source>
        <strain evidence="2">PAPLE_T1</strain>
    </source>
</reference>
<evidence type="ECO:0000313" key="2">
    <source>
        <dbReference type="EMBL" id="MDN4533523.1"/>
    </source>
</evidence>
<dbReference type="AlphaFoldDB" id="A0AAP8TTF3"/>
<keyword evidence="6" id="KW-1185">Reference proteome</keyword>
<protein>
    <submittedName>
        <fullName evidence="3">Uncharacterized protein</fullName>
    </submittedName>
</protein>
<evidence type="ECO:0000313" key="4">
    <source>
        <dbReference type="EMBL" id="PTH19381.1"/>
    </source>
</evidence>
<dbReference type="Proteomes" id="UP000242470">
    <property type="component" value="Unassembled WGS sequence"/>
</dbReference>
<gene>
    <name evidence="4" type="ORF">BU607_01940</name>
    <name evidence="3" type="ORF">CD158_04315</name>
    <name evidence="2" type="ORF">QYH67_08100</name>
</gene>
<name>A0AAP8TTF3_9STAP</name>
<feature type="transmembrane region" description="Helical" evidence="1">
    <location>
        <begin position="87"/>
        <end position="107"/>
    </location>
</feature>
<evidence type="ECO:0000313" key="6">
    <source>
        <dbReference type="Proteomes" id="UP000242694"/>
    </source>
</evidence>
<keyword evidence="1" id="KW-0812">Transmembrane</keyword>
<sequence>MRTIAIVLSIVLLICEFIYGIPFLGGSIILSFGWQPLIINIILYAVLIVMFAVDSQNTIRPMIVIPIIGAIGTLLAFIPIVGMIVHWVLFFLLIFFTVTLFAAPTYIQNSEAKTIYNEENDHDKQ</sequence>
<reference evidence="3 5" key="2">
    <citation type="submission" date="2017-08" db="EMBL/GenBank/DDBJ databases">
        <title>Draft genome sequences of 64 type strains of genus Staph aureus.</title>
        <authorList>
            <person name="Cole K."/>
            <person name="Golubchik T."/>
            <person name="Russell J."/>
            <person name="Foster D."/>
            <person name="Llewelyn M."/>
            <person name="Wilson D."/>
            <person name="Crook D."/>
            <person name="Paul J."/>
        </authorList>
    </citation>
    <scope>NUCLEOTIDE SEQUENCE [LARGE SCALE GENOMIC DNA]</scope>
    <source>
        <strain evidence="3 5">NCTC 12101</strain>
    </source>
</reference>
<dbReference type="Proteomes" id="UP000242694">
    <property type="component" value="Unassembled WGS sequence"/>
</dbReference>
<accession>A0AAP8TTF3</accession>
<comment type="caution">
    <text evidence="3">The sequence shown here is derived from an EMBL/GenBank/DDBJ whole genome shotgun (WGS) entry which is preliminary data.</text>
</comment>
<evidence type="ECO:0000256" key="1">
    <source>
        <dbReference type="SAM" id="Phobius"/>
    </source>
</evidence>
<feature type="transmembrane region" description="Helical" evidence="1">
    <location>
        <begin position="36"/>
        <end position="53"/>
    </location>
</feature>
<feature type="transmembrane region" description="Helical" evidence="1">
    <location>
        <begin position="62"/>
        <end position="81"/>
    </location>
</feature>
<dbReference type="EMBL" id="JAUHQC010000011">
    <property type="protein sequence ID" value="MDN4533523.1"/>
    <property type="molecule type" value="Genomic_DNA"/>
</dbReference>
<reference evidence="4 6" key="1">
    <citation type="journal article" date="2016" name="Front. Microbiol.">
        <title>Comprehensive Phylogenetic Analysis of Bovine Non-aureus Staphylococci Species Based on Whole-Genome Sequencing.</title>
        <authorList>
            <person name="Naushad S."/>
            <person name="Barkema H.W."/>
            <person name="Luby C."/>
            <person name="Condas L.A."/>
            <person name="Nobrega D.B."/>
            <person name="Carson D.A."/>
            <person name="De Buck J."/>
        </authorList>
    </citation>
    <scope>NUCLEOTIDE SEQUENCE [LARGE SCALE GENOMIC DNA]</scope>
    <source>
        <strain evidence="4 6">SNUC 993</strain>
    </source>
</reference>
<proteinExistence type="predicted"/>
<evidence type="ECO:0000313" key="3">
    <source>
        <dbReference type="EMBL" id="PNZ68116.1"/>
    </source>
</evidence>
<dbReference type="EMBL" id="PZDI01000005">
    <property type="protein sequence ID" value="PTH19381.1"/>
    <property type="molecule type" value="Genomic_DNA"/>
</dbReference>
<keyword evidence="1" id="KW-1133">Transmembrane helix</keyword>
<organism evidence="3 5">
    <name type="scientific">Staphylococcus auricularis</name>
    <dbReference type="NCBI Taxonomy" id="29379"/>
    <lineage>
        <taxon>Bacteria</taxon>
        <taxon>Bacillati</taxon>
        <taxon>Bacillota</taxon>
        <taxon>Bacilli</taxon>
        <taxon>Bacillales</taxon>
        <taxon>Staphylococcaceae</taxon>
        <taxon>Staphylococcus</taxon>
    </lineage>
</organism>
<keyword evidence="1" id="KW-0472">Membrane</keyword>
<dbReference type="EMBL" id="PPQW01000021">
    <property type="protein sequence ID" value="PNZ68116.1"/>
    <property type="molecule type" value="Genomic_DNA"/>
</dbReference>